<dbReference type="Proteomes" id="UP000234667">
    <property type="component" value="Unassembled WGS sequence"/>
</dbReference>
<evidence type="ECO:0000313" key="2">
    <source>
        <dbReference type="EMBL" id="PLO64694.1"/>
    </source>
</evidence>
<dbReference type="EMBL" id="PIDR01000991">
    <property type="protein sequence ID" value="PLO64694.1"/>
    <property type="molecule type" value="Genomic_DNA"/>
</dbReference>
<name>A0A2J5PFK1_9ENTR</name>
<organism evidence="2 3">
    <name type="scientific">Klebsiella michiganensis</name>
    <dbReference type="NCBI Taxonomy" id="1134687"/>
    <lineage>
        <taxon>Bacteria</taxon>
        <taxon>Pseudomonadati</taxon>
        <taxon>Pseudomonadota</taxon>
        <taxon>Gammaproteobacteria</taxon>
        <taxon>Enterobacterales</taxon>
        <taxon>Enterobacteriaceae</taxon>
        <taxon>Klebsiella/Raoultella group</taxon>
        <taxon>Klebsiella</taxon>
    </lineage>
</organism>
<reference evidence="2 3" key="1">
    <citation type="submission" date="2017-11" db="EMBL/GenBank/DDBJ databases">
        <authorList>
            <person name="Han C.G."/>
        </authorList>
    </citation>
    <scope>NUCLEOTIDE SEQUENCE [LARGE SCALE GENOMIC DNA]</scope>
    <source>
        <strain evidence="2 3">A10</strain>
    </source>
</reference>
<feature type="chain" id="PRO_5014473557" description="Secreted protein" evidence="1">
    <location>
        <begin position="19"/>
        <end position="117"/>
    </location>
</feature>
<keyword evidence="1" id="KW-0732">Signal</keyword>
<reference evidence="2 3" key="2">
    <citation type="submission" date="2018-01" db="EMBL/GenBank/DDBJ databases">
        <title>Genomic study of Klebsiella pneumoniae.</title>
        <authorList>
            <person name="Yang Y."/>
            <person name="Bicalho R."/>
        </authorList>
    </citation>
    <scope>NUCLEOTIDE SEQUENCE [LARGE SCALE GENOMIC DNA]</scope>
    <source>
        <strain evidence="2 3">A10</strain>
    </source>
</reference>
<accession>A0A2J5PFK1</accession>
<proteinExistence type="predicted"/>
<protein>
    <recommendedName>
        <fullName evidence="4">Secreted protein</fullName>
    </recommendedName>
</protein>
<evidence type="ECO:0008006" key="4">
    <source>
        <dbReference type="Google" id="ProtNLM"/>
    </source>
</evidence>
<sequence length="117" mass="12647">MKKWILIALCCLPGLAFSANPGGITLQCGGYKLELVPDALFRVNGETVTSQKIKTLGNGNGMKASMGLMPAKDGNNYGFEYIRRPGTDTRFLNVQLLQNSMYAPKIIGSFPCKKVSG</sequence>
<comment type="caution">
    <text evidence="2">The sequence shown here is derived from an EMBL/GenBank/DDBJ whole genome shotgun (WGS) entry which is preliminary data.</text>
</comment>
<gene>
    <name evidence="2" type="ORF">CWN49_24895</name>
</gene>
<evidence type="ECO:0000256" key="1">
    <source>
        <dbReference type="SAM" id="SignalP"/>
    </source>
</evidence>
<feature type="signal peptide" evidence="1">
    <location>
        <begin position="1"/>
        <end position="18"/>
    </location>
</feature>
<dbReference type="AlphaFoldDB" id="A0A2J5PFK1"/>
<evidence type="ECO:0000313" key="3">
    <source>
        <dbReference type="Proteomes" id="UP000234667"/>
    </source>
</evidence>